<dbReference type="GeneID" id="25569757"/>
<organism evidence="3 4">
    <name type="scientific">Thecamonas trahens ATCC 50062</name>
    <dbReference type="NCBI Taxonomy" id="461836"/>
    <lineage>
        <taxon>Eukaryota</taxon>
        <taxon>Apusozoa</taxon>
        <taxon>Apusomonadida</taxon>
        <taxon>Apusomonadidae</taxon>
        <taxon>Thecamonas</taxon>
    </lineage>
</organism>
<evidence type="ECO:0000313" key="4">
    <source>
        <dbReference type="Proteomes" id="UP000054408"/>
    </source>
</evidence>
<feature type="region of interest" description="Disordered" evidence="1">
    <location>
        <begin position="29"/>
        <end position="71"/>
    </location>
</feature>
<dbReference type="Proteomes" id="UP000054408">
    <property type="component" value="Unassembled WGS sequence"/>
</dbReference>
<dbReference type="EMBL" id="GL349453">
    <property type="protein sequence ID" value="KNC49052.1"/>
    <property type="molecule type" value="Genomic_DNA"/>
</dbReference>
<accession>A0A0L0D9K9</accession>
<dbReference type="AlphaFoldDB" id="A0A0L0D9K9"/>
<feature type="chain" id="PRO_5005537238" evidence="2">
    <location>
        <begin position="23"/>
        <end position="112"/>
    </location>
</feature>
<reference evidence="3 4" key="1">
    <citation type="submission" date="2010-05" db="EMBL/GenBank/DDBJ databases">
        <title>The Genome Sequence of Thecamonas trahens ATCC 50062.</title>
        <authorList>
            <consortium name="The Broad Institute Genome Sequencing Platform"/>
            <person name="Russ C."/>
            <person name="Cuomo C."/>
            <person name="Shea T."/>
            <person name="Young S.K."/>
            <person name="Zeng Q."/>
            <person name="Koehrsen M."/>
            <person name="Haas B."/>
            <person name="Borodovsky M."/>
            <person name="Guigo R."/>
            <person name="Alvarado L."/>
            <person name="Berlin A."/>
            <person name="Bochicchio J."/>
            <person name="Borenstein D."/>
            <person name="Chapman S."/>
            <person name="Chen Z."/>
            <person name="Freedman E."/>
            <person name="Gellesch M."/>
            <person name="Goldberg J."/>
            <person name="Griggs A."/>
            <person name="Gujja S."/>
            <person name="Heilman E."/>
            <person name="Heiman D."/>
            <person name="Hepburn T."/>
            <person name="Howarth C."/>
            <person name="Jen D."/>
            <person name="Larson L."/>
            <person name="Mehta T."/>
            <person name="Park D."/>
            <person name="Pearson M."/>
            <person name="Roberts A."/>
            <person name="Saif S."/>
            <person name="Shenoy N."/>
            <person name="Sisk P."/>
            <person name="Stolte C."/>
            <person name="Sykes S."/>
            <person name="Thomson T."/>
            <person name="Walk T."/>
            <person name="White J."/>
            <person name="Yandava C."/>
            <person name="Burger G."/>
            <person name="Gray M.W."/>
            <person name="Holland P.W.H."/>
            <person name="King N."/>
            <person name="Lang F.B.F."/>
            <person name="Roger A.J."/>
            <person name="Ruiz-Trillo I."/>
            <person name="Lander E."/>
            <person name="Nusbaum C."/>
        </authorList>
    </citation>
    <scope>NUCLEOTIDE SEQUENCE [LARGE SCALE GENOMIC DNA]</scope>
    <source>
        <strain evidence="3 4">ATCC 50062</strain>
    </source>
</reference>
<sequence length="112" mass="11742">MLSLSITPHPLLLPITVSLAVALSVSPKKKSRANAFQGSPAVLPPIAGRRRAGGSASSRTPRDGYAGSYNNGQAVDGLPRADLFEACQALDIEALQVMLDHGETRMSSSARE</sequence>
<protein>
    <submittedName>
        <fullName evidence="3">Uncharacterized protein</fullName>
    </submittedName>
</protein>
<evidence type="ECO:0000313" key="3">
    <source>
        <dbReference type="EMBL" id="KNC49052.1"/>
    </source>
</evidence>
<keyword evidence="4" id="KW-1185">Reference proteome</keyword>
<keyword evidence="2" id="KW-0732">Signal</keyword>
<gene>
    <name evidence="3" type="ORF">AMSG_11842</name>
</gene>
<dbReference type="RefSeq" id="XP_013758221.1">
    <property type="nucleotide sequence ID" value="XM_013902767.1"/>
</dbReference>
<evidence type="ECO:0000256" key="2">
    <source>
        <dbReference type="SAM" id="SignalP"/>
    </source>
</evidence>
<evidence type="ECO:0000256" key="1">
    <source>
        <dbReference type="SAM" id="MobiDB-lite"/>
    </source>
</evidence>
<feature type="signal peptide" evidence="2">
    <location>
        <begin position="1"/>
        <end position="22"/>
    </location>
</feature>
<proteinExistence type="predicted"/>
<name>A0A0L0D9K9_THETB</name>